<feature type="compositionally biased region" description="Low complexity" evidence="1">
    <location>
        <begin position="7"/>
        <end position="20"/>
    </location>
</feature>
<dbReference type="EMBL" id="LNRQ01000002">
    <property type="protein sequence ID" value="KZN06040.1"/>
    <property type="molecule type" value="Genomic_DNA"/>
</dbReference>
<gene>
    <name evidence="3" type="ORF">DCAR_006877</name>
</gene>
<dbReference type="Gramene" id="KZN06040">
    <property type="protein sequence ID" value="KZN06040"/>
    <property type="gene ID" value="DCAR_006877"/>
</dbReference>
<evidence type="ECO:0000313" key="3">
    <source>
        <dbReference type="EMBL" id="KZN06040.1"/>
    </source>
</evidence>
<feature type="compositionally biased region" description="Basic and acidic residues" evidence="1">
    <location>
        <begin position="387"/>
        <end position="411"/>
    </location>
</feature>
<protein>
    <recommendedName>
        <fullName evidence="2">FHA domain-containing protein</fullName>
    </recommendedName>
</protein>
<dbReference type="InterPro" id="IPR000253">
    <property type="entry name" value="FHA_dom"/>
</dbReference>
<dbReference type="AlphaFoldDB" id="A0A166E3G8"/>
<organism evidence="3">
    <name type="scientific">Daucus carota subsp. sativus</name>
    <name type="common">Carrot</name>
    <dbReference type="NCBI Taxonomy" id="79200"/>
    <lineage>
        <taxon>Eukaryota</taxon>
        <taxon>Viridiplantae</taxon>
        <taxon>Streptophyta</taxon>
        <taxon>Embryophyta</taxon>
        <taxon>Tracheophyta</taxon>
        <taxon>Spermatophyta</taxon>
        <taxon>Magnoliopsida</taxon>
        <taxon>eudicotyledons</taxon>
        <taxon>Gunneridae</taxon>
        <taxon>Pentapetalae</taxon>
        <taxon>asterids</taxon>
        <taxon>campanulids</taxon>
        <taxon>Apiales</taxon>
        <taxon>Apiaceae</taxon>
        <taxon>Apioideae</taxon>
        <taxon>Scandiceae</taxon>
        <taxon>Daucinae</taxon>
        <taxon>Daucus</taxon>
        <taxon>Daucus sect. Daucus</taxon>
    </lineage>
</organism>
<evidence type="ECO:0000256" key="1">
    <source>
        <dbReference type="SAM" id="MobiDB-lite"/>
    </source>
</evidence>
<dbReference type="Pfam" id="PF00498">
    <property type="entry name" value="FHA"/>
    <property type="match status" value="1"/>
</dbReference>
<reference evidence="3" key="1">
    <citation type="journal article" date="2016" name="Nat. Genet.">
        <title>A high-quality carrot genome assembly provides new insights into carotenoid accumulation and asterid genome evolution.</title>
        <authorList>
            <person name="Iorizzo M."/>
            <person name="Ellison S."/>
            <person name="Senalik D."/>
            <person name="Zeng P."/>
            <person name="Satapoomin P."/>
            <person name="Huang J."/>
            <person name="Bowman M."/>
            <person name="Iovene M."/>
            <person name="Sanseverino W."/>
            <person name="Cavagnaro P."/>
            <person name="Yildiz M."/>
            <person name="Macko-Podgorni A."/>
            <person name="Moranska E."/>
            <person name="Grzebelus E."/>
            <person name="Grzebelus D."/>
            <person name="Ashrafi H."/>
            <person name="Zheng Z."/>
            <person name="Cheng S."/>
            <person name="Spooner D."/>
            <person name="Van Deynze A."/>
            <person name="Simon P."/>
        </authorList>
    </citation>
    <scope>NUCLEOTIDE SEQUENCE [LARGE SCALE GENOMIC DNA]</scope>
    <source>
        <tissue evidence="3">Leaf</tissue>
    </source>
</reference>
<dbReference type="SMART" id="SM00240">
    <property type="entry name" value="FHA"/>
    <property type="match status" value="1"/>
</dbReference>
<dbReference type="Gene3D" id="2.60.200.20">
    <property type="match status" value="1"/>
</dbReference>
<feature type="compositionally biased region" description="Polar residues" evidence="1">
    <location>
        <begin position="23"/>
        <end position="33"/>
    </location>
</feature>
<dbReference type="STRING" id="79200.A0A166E3G8"/>
<comment type="caution">
    <text evidence="3">The sequence shown here is derived from an EMBL/GenBank/DDBJ whole genome shotgun (WGS) entry which is preliminary data.</text>
</comment>
<dbReference type="InterPro" id="IPR008984">
    <property type="entry name" value="SMAD_FHA_dom_sf"/>
</dbReference>
<sequence>MAIEDLPNPIASNPSPNPRNNDLRTSQASNSCNRDNEDVTPSPVDSQKRPKEIILSVALNIASQPLQNTDPDVWAVLTAISDKARKRPQGSNMILTSDEHQIGRVVEDRHFIILSTQISAQHCKIYRKKIAGEDAENPSKLCTSIFVKDNSTNGTYINWEKLTKQSPEMKLHHGDIISFSAPPHHELAYAFVFRELDKHTSPNAGLLLKRKAEEHRSWHKRQRGIGLGASEGPISLDDFRCLQRSNTELRKQLEDNVKSIDALQTEVRAAVDRHETEKKELRDSVSKSYTDQLNKLNHVLESKQKELAELNKISAEQKHAMEDLNIRLSASMQSCNEANEIIDSQKASILELETLLDEERELRREEREKADMNLKTSIQKVQAESQEEMRRLSDAASKREKEQKELIHKLQESEKERSSLVVILRSKLDDTRQKLVNSENKIRQQDIQICEEQRTSASCKKTIEELEQGMRKLRKELEDEKVRKSTNID</sequence>
<feature type="domain" description="FHA" evidence="2">
    <location>
        <begin position="100"/>
        <end position="162"/>
    </location>
</feature>
<dbReference type="PANTHER" id="PTHR47458:SF1">
    <property type="entry name" value="SMAD_FHA DOMAIN-CONTAINING PROTEIN"/>
    <property type="match status" value="1"/>
</dbReference>
<accession>A0A166E3G8</accession>
<evidence type="ECO:0000259" key="2">
    <source>
        <dbReference type="PROSITE" id="PS50006"/>
    </source>
</evidence>
<feature type="region of interest" description="Disordered" evidence="1">
    <location>
        <begin position="1"/>
        <end position="48"/>
    </location>
</feature>
<name>A0A166E3G8_DAUCS</name>
<proteinExistence type="predicted"/>
<feature type="region of interest" description="Disordered" evidence="1">
    <location>
        <begin position="379"/>
        <end position="411"/>
    </location>
</feature>
<dbReference type="SUPFAM" id="SSF49879">
    <property type="entry name" value="SMAD/FHA domain"/>
    <property type="match status" value="1"/>
</dbReference>
<dbReference type="PANTHER" id="PTHR47458">
    <property type="entry name" value="SMAD/FHA DOMAIN-CONTAINING PROTEIN"/>
    <property type="match status" value="1"/>
</dbReference>
<dbReference type="PROSITE" id="PS50006">
    <property type="entry name" value="FHA_DOMAIN"/>
    <property type="match status" value="1"/>
</dbReference>